<dbReference type="InterPro" id="IPR050109">
    <property type="entry name" value="HTH-type_TetR-like_transc_reg"/>
</dbReference>
<proteinExistence type="predicted"/>
<feature type="domain" description="HTH tetR-type" evidence="5">
    <location>
        <begin position="9"/>
        <end position="69"/>
    </location>
</feature>
<evidence type="ECO:0000256" key="3">
    <source>
        <dbReference type="ARBA" id="ARBA00023163"/>
    </source>
</evidence>
<dbReference type="Gene3D" id="1.10.10.60">
    <property type="entry name" value="Homeodomain-like"/>
    <property type="match status" value="1"/>
</dbReference>
<dbReference type="InterPro" id="IPR011075">
    <property type="entry name" value="TetR_C"/>
</dbReference>
<dbReference type="Gene3D" id="1.10.357.10">
    <property type="entry name" value="Tetracycline Repressor, domain 2"/>
    <property type="match status" value="1"/>
</dbReference>
<keyword evidence="2 4" id="KW-0238">DNA-binding</keyword>
<dbReference type="PROSITE" id="PS50977">
    <property type="entry name" value="HTH_TETR_2"/>
    <property type="match status" value="1"/>
</dbReference>
<dbReference type="InterPro" id="IPR036271">
    <property type="entry name" value="Tet_transcr_reg_TetR-rel_C_sf"/>
</dbReference>
<dbReference type="PRINTS" id="PR00455">
    <property type="entry name" value="HTHTETR"/>
</dbReference>
<dbReference type="Pfam" id="PF16859">
    <property type="entry name" value="TetR_C_11"/>
    <property type="match status" value="1"/>
</dbReference>
<evidence type="ECO:0000256" key="4">
    <source>
        <dbReference type="PROSITE-ProRule" id="PRU00335"/>
    </source>
</evidence>
<reference evidence="7" key="1">
    <citation type="journal article" date="2019" name="Int. J. Syst. Evol. Microbiol.">
        <title>The Global Catalogue of Microorganisms (GCM) 10K type strain sequencing project: providing services to taxonomists for standard genome sequencing and annotation.</title>
        <authorList>
            <consortium name="The Broad Institute Genomics Platform"/>
            <consortium name="The Broad Institute Genome Sequencing Center for Infectious Disease"/>
            <person name="Wu L."/>
            <person name="Ma J."/>
        </authorList>
    </citation>
    <scope>NUCLEOTIDE SEQUENCE [LARGE SCALE GENOMIC DNA]</scope>
    <source>
        <strain evidence="7">XZYJT-10</strain>
    </source>
</reference>
<dbReference type="InterPro" id="IPR009057">
    <property type="entry name" value="Homeodomain-like_sf"/>
</dbReference>
<feature type="DNA-binding region" description="H-T-H motif" evidence="4">
    <location>
        <begin position="32"/>
        <end position="51"/>
    </location>
</feature>
<dbReference type="EMBL" id="JBHTBJ010000001">
    <property type="protein sequence ID" value="MFC7272991.1"/>
    <property type="molecule type" value="Genomic_DNA"/>
</dbReference>
<evidence type="ECO:0000256" key="2">
    <source>
        <dbReference type="ARBA" id="ARBA00023125"/>
    </source>
</evidence>
<accession>A0ABW2HJE3</accession>
<dbReference type="InterPro" id="IPR001647">
    <property type="entry name" value="HTH_TetR"/>
</dbReference>
<organism evidence="6 7">
    <name type="scientific">Paractinoplanes rhizophilus</name>
    <dbReference type="NCBI Taxonomy" id="1416877"/>
    <lineage>
        <taxon>Bacteria</taxon>
        <taxon>Bacillati</taxon>
        <taxon>Actinomycetota</taxon>
        <taxon>Actinomycetes</taxon>
        <taxon>Micromonosporales</taxon>
        <taxon>Micromonosporaceae</taxon>
        <taxon>Paractinoplanes</taxon>
    </lineage>
</organism>
<gene>
    <name evidence="6" type="ORF">ACFQS1_03265</name>
</gene>
<evidence type="ECO:0000313" key="6">
    <source>
        <dbReference type="EMBL" id="MFC7272991.1"/>
    </source>
</evidence>
<evidence type="ECO:0000259" key="5">
    <source>
        <dbReference type="PROSITE" id="PS50977"/>
    </source>
</evidence>
<evidence type="ECO:0000313" key="7">
    <source>
        <dbReference type="Proteomes" id="UP001596548"/>
    </source>
</evidence>
<dbReference type="Proteomes" id="UP001596548">
    <property type="component" value="Unassembled WGS sequence"/>
</dbReference>
<keyword evidence="7" id="KW-1185">Reference proteome</keyword>
<protein>
    <submittedName>
        <fullName evidence="6">TetR/AcrR family transcriptional regulator</fullName>
    </submittedName>
</protein>
<comment type="caution">
    <text evidence="6">The sequence shown here is derived from an EMBL/GenBank/DDBJ whole genome shotgun (WGS) entry which is preliminary data.</text>
</comment>
<dbReference type="SUPFAM" id="SSF48498">
    <property type="entry name" value="Tetracyclin repressor-like, C-terminal domain"/>
    <property type="match status" value="1"/>
</dbReference>
<evidence type="ECO:0000256" key="1">
    <source>
        <dbReference type="ARBA" id="ARBA00023015"/>
    </source>
</evidence>
<name>A0ABW2HJE3_9ACTN</name>
<sequence length="191" mass="21198">MTAPQRRNPQTRDAILAAAFELCHERGYAAVTIEGVAARAGVGKQSIYRWWPSKGLLVLDAFRDHLDPRLATPPAADLPLAGLPELLQRTAALLSDPRYGRMLADLVAAAQHDPALAKDFHEKVYRPNREGTLDRIHRAQRAGELRDIDPDLVADLLFGPLWFRLLLMQSPPTPEYANRVIETTLAGLRPA</sequence>
<dbReference type="PANTHER" id="PTHR30055">
    <property type="entry name" value="HTH-TYPE TRANSCRIPTIONAL REGULATOR RUTR"/>
    <property type="match status" value="1"/>
</dbReference>
<keyword evidence="1" id="KW-0805">Transcription regulation</keyword>
<dbReference type="SUPFAM" id="SSF46689">
    <property type="entry name" value="Homeodomain-like"/>
    <property type="match status" value="1"/>
</dbReference>
<dbReference type="PANTHER" id="PTHR30055:SF148">
    <property type="entry name" value="TETR-FAMILY TRANSCRIPTIONAL REGULATOR"/>
    <property type="match status" value="1"/>
</dbReference>
<dbReference type="RefSeq" id="WP_378964445.1">
    <property type="nucleotide sequence ID" value="NZ_JBHTBJ010000001.1"/>
</dbReference>
<dbReference type="Pfam" id="PF00440">
    <property type="entry name" value="TetR_N"/>
    <property type="match status" value="1"/>
</dbReference>
<keyword evidence="3" id="KW-0804">Transcription</keyword>